<evidence type="ECO:0000313" key="2">
    <source>
        <dbReference type="Proteomes" id="UP000003706"/>
    </source>
</evidence>
<sequence>MENIEELDISKYTIIDLDALKTKTCKCLFCNKEFKCVGKKVMCPYCKRIINLK</sequence>
<dbReference type="STRING" id="647171.MetfoDRAFT_1987"/>
<keyword evidence="2" id="KW-1185">Reference proteome</keyword>
<reference evidence="1 2" key="1">
    <citation type="submission" date="2011-09" db="EMBL/GenBank/DDBJ databases">
        <title>The draft genome of Methanotorris formicicus Mc-S-70.</title>
        <authorList>
            <consortium name="US DOE Joint Genome Institute (JGI-PGF)"/>
            <person name="Lucas S."/>
            <person name="Han J."/>
            <person name="Lapidus A."/>
            <person name="Cheng J.-F."/>
            <person name="Goodwin L."/>
            <person name="Pitluck S."/>
            <person name="Peters L."/>
            <person name="Land M.L."/>
            <person name="Hauser L."/>
            <person name="Sieprawska-Lupa M."/>
            <person name="Takai K."/>
            <person name="Miyazaki J."/>
            <person name="Whitman W."/>
            <person name="Woyke T.J."/>
        </authorList>
    </citation>
    <scope>NUCLEOTIDE SEQUENCE [LARGE SCALE GENOMIC DNA]</scope>
    <source>
        <strain evidence="1 2">Mc-S-70</strain>
    </source>
</reference>
<accession>H1L1R3</accession>
<gene>
    <name evidence="1" type="ORF">MetfoDRAFT_1987</name>
</gene>
<dbReference type="RefSeq" id="WP_007045405.1">
    <property type="nucleotide sequence ID" value="NZ_AGJL01000098.1"/>
</dbReference>
<comment type="caution">
    <text evidence="1">The sequence shown here is derived from an EMBL/GenBank/DDBJ whole genome shotgun (WGS) entry which is preliminary data.</text>
</comment>
<evidence type="ECO:0000313" key="1">
    <source>
        <dbReference type="EMBL" id="EHP83372.1"/>
    </source>
</evidence>
<organism evidence="1 2">
    <name type="scientific">Methanotorris formicicus Mc-S-70</name>
    <dbReference type="NCBI Taxonomy" id="647171"/>
    <lineage>
        <taxon>Archaea</taxon>
        <taxon>Methanobacteriati</taxon>
        <taxon>Methanobacteriota</taxon>
        <taxon>Methanomada group</taxon>
        <taxon>Methanococci</taxon>
        <taxon>Methanococcales</taxon>
        <taxon>Methanocaldococcaceae</taxon>
        <taxon>Methanotorris</taxon>
    </lineage>
</organism>
<dbReference type="OrthoDB" id="102288at2157"/>
<dbReference type="Proteomes" id="UP000003706">
    <property type="component" value="Unassembled WGS sequence"/>
</dbReference>
<dbReference type="AlphaFoldDB" id="H1L1R3"/>
<dbReference type="EMBL" id="AGJL01000098">
    <property type="protein sequence ID" value="EHP83372.1"/>
    <property type="molecule type" value="Genomic_DNA"/>
</dbReference>
<name>H1L1R3_9EURY</name>
<proteinExistence type="predicted"/>
<protein>
    <submittedName>
        <fullName evidence="1">Uncharacterized protein</fullName>
    </submittedName>
</protein>